<sequence length="318" mass="32915">MSNTVRTKADTVATLKKYSAVILLLVFLVINAVITPNFFSMGTVRNIIIQSCTIILTGMGMTMVISTGGIDISVGAVMALAGIVTVKLLPYGVLTACIAAIFVGALSGAIAGFMVGKLRVQAMVVTLALMIGVRGVAQILNDAKIIYISGDNADSFKMLGSASLGGIPIQIIPIVLAVAIVWFVLEKTILGRHIQAVGDNPSSAQLAGINSTRTLMIVYISSAVLAAIAGIFATAKIGAADGNSLGLLSELDAIAAVAVGGTCMSGGRAKIFGTVIGALIMLLITITVNMNNITYEYAQVLKAFIIIFAVYIQRDKAA</sequence>
<evidence type="ECO:0000256" key="3">
    <source>
        <dbReference type="ARBA" id="ARBA00022692"/>
    </source>
</evidence>
<dbReference type="Proteomes" id="UP000184245">
    <property type="component" value="Unassembled WGS sequence"/>
</dbReference>
<dbReference type="AlphaFoldDB" id="A0A1M4Z220"/>
<evidence type="ECO:0000313" key="7">
    <source>
        <dbReference type="EMBL" id="SHF12040.1"/>
    </source>
</evidence>
<evidence type="ECO:0000256" key="4">
    <source>
        <dbReference type="ARBA" id="ARBA00022989"/>
    </source>
</evidence>
<keyword evidence="5 6" id="KW-0472">Membrane</keyword>
<evidence type="ECO:0000313" key="8">
    <source>
        <dbReference type="Proteomes" id="UP000184245"/>
    </source>
</evidence>
<dbReference type="PANTHER" id="PTHR32196">
    <property type="entry name" value="ABC TRANSPORTER PERMEASE PROTEIN YPHD-RELATED-RELATED"/>
    <property type="match status" value="1"/>
</dbReference>
<dbReference type="Pfam" id="PF02653">
    <property type="entry name" value="BPD_transp_2"/>
    <property type="match status" value="1"/>
</dbReference>
<feature type="transmembrane region" description="Helical" evidence="6">
    <location>
        <begin position="20"/>
        <end position="40"/>
    </location>
</feature>
<dbReference type="GO" id="GO:0022857">
    <property type="term" value="F:transmembrane transporter activity"/>
    <property type="evidence" value="ECO:0007669"/>
    <property type="project" value="InterPro"/>
</dbReference>
<feature type="transmembrane region" description="Helical" evidence="6">
    <location>
        <begin position="52"/>
        <end position="85"/>
    </location>
</feature>
<protein>
    <submittedName>
        <fullName evidence="7">Monosaccharide ABC transporter membrane protein, CUT2 family (TC 3.A.1.2.-)</fullName>
    </submittedName>
</protein>
<name>A0A1M4Z220_9CLOT</name>
<evidence type="ECO:0000256" key="5">
    <source>
        <dbReference type="ARBA" id="ARBA00023136"/>
    </source>
</evidence>
<feature type="transmembrane region" description="Helical" evidence="6">
    <location>
        <begin position="160"/>
        <end position="185"/>
    </location>
</feature>
<dbReference type="InterPro" id="IPR001851">
    <property type="entry name" value="ABC_transp_permease"/>
</dbReference>
<feature type="transmembrane region" description="Helical" evidence="6">
    <location>
        <begin position="271"/>
        <end position="288"/>
    </location>
</feature>
<evidence type="ECO:0000256" key="1">
    <source>
        <dbReference type="ARBA" id="ARBA00004651"/>
    </source>
</evidence>
<reference evidence="7 8" key="1">
    <citation type="submission" date="2016-11" db="EMBL/GenBank/DDBJ databases">
        <authorList>
            <person name="Jaros S."/>
            <person name="Januszkiewicz K."/>
            <person name="Wedrychowicz H."/>
        </authorList>
    </citation>
    <scope>NUCLEOTIDE SEQUENCE [LARGE SCALE GENOMIC DNA]</scope>
    <source>
        <strain evidence="7 8">DSM 17459</strain>
    </source>
</reference>
<comment type="subcellular location">
    <subcellularLocation>
        <location evidence="1">Cell membrane</location>
        <topology evidence="1">Multi-pass membrane protein</topology>
    </subcellularLocation>
</comment>
<organism evidence="7 8">
    <name type="scientific">Lactonifactor longoviformis DSM 17459</name>
    <dbReference type="NCBI Taxonomy" id="1122155"/>
    <lineage>
        <taxon>Bacteria</taxon>
        <taxon>Bacillati</taxon>
        <taxon>Bacillota</taxon>
        <taxon>Clostridia</taxon>
        <taxon>Eubacteriales</taxon>
        <taxon>Clostridiaceae</taxon>
        <taxon>Lactonifactor</taxon>
    </lineage>
</organism>
<feature type="transmembrane region" description="Helical" evidence="6">
    <location>
        <begin position="91"/>
        <end position="115"/>
    </location>
</feature>
<accession>A0A1M4Z220</accession>
<dbReference type="OrthoDB" id="9815820at2"/>
<dbReference type="GO" id="GO:0005886">
    <property type="term" value="C:plasma membrane"/>
    <property type="evidence" value="ECO:0007669"/>
    <property type="project" value="UniProtKB-SubCell"/>
</dbReference>
<dbReference type="CDD" id="cd06579">
    <property type="entry name" value="TM_PBP1_transp_AraH_like"/>
    <property type="match status" value="1"/>
</dbReference>
<keyword evidence="3 6" id="KW-0812">Transmembrane</keyword>
<evidence type="ECO:0000256" key="6">
    <source>
        <dbReference type="SAM" id="Phobius"/>
    </source>
</evidence>
<feature type="transmembrane region" description="Helical" evidence="6">
    <location>
        <begin position="216"/>
        <end position="239"/>
    </location>
</feature>
<proteinExistence type="predicted"/>
<evidence type="ECO:0000256" key="2">
    <source>
        <dbReference type="ARBA" id="ARBA00022475"/>
    </source>
</evidence>
<keyword evidence="4 6" id="KW-1133">Transmembrane helix</keyword>
<keyword evidence="2" id="KW-1003">Cell membrane</keyword>
<gene>
    <name evidence="7" type="ORF">SAMN02745158_02601</name>
</gene>
<keyword evidence="8" id="KW-1185">Reference proteome</keyword>
<dbReference type="RefSeq" id="WP_072852425.1">
    <property type="nucleotide sequence ID" value="NZ_FQVI01000013.1"/>
</dbReference>
<dbReference type="EMBL" id="FQVI01000013">
    <property type="protein sequence ID" value="SHF12040.1"/>
    <property type="molecule type" value="Genomic_DNA"/>
</dbReference>
<dbReference type="STRING" id="1122155.SAMN02745158_02601"/>
<dbReference type="PANTHER" id="PTHR32196:SF19">
    <property type="entry name" value="GALACTOFURANOSE TRANSPORTER PERMEASE PROTEIN YTFT"/>
    <property type="match status" value="1"/>
</dbReference>